<organism evidence="5 6">
    <name type="scientific">Vagococcus proximus</name>
    <dbReference type="NCBI Taxonomy" id="2991417"/>
    <lineage>
        <taxon>Bacteria</taxon>
        <taxon>Bacillati</taxon>
        <taxon>Bacillota</taxon>
        <taxon>Bacilli</taxon>
        <taxon>Lactobacillales</taxon>
        <taxon>Enterococcaceae</taxon>
        <taxon>Vagococcus</taxon>
    </lineage>
</organism>
<evidence type="ECO:0000313" key="5">
    <source>
        <dbReference type="EMBL" id="MDF0479679.1"/>
    </source>
</evidence>
<keyword evidence="1" id="KW-0805">Transcription regulation</keyword>
<keyword evidence="6" id="KW-1185">Reference proteome</keyword>
<dbReference type="InterPro" id="IPR036390">
    <property type="entry name" value="WH_DNA-bd_sf"/>
</dbReference>
<dbReference type="InterPro" id="IPR036388">
    <property type="entry name" value="WH-like_DNA-bd_sf"/>
</dbReference>
<gene>
    <name evidence="5" type="ORF">OL233_05195</name>
</gene>
<keyword evidence="2" id="KW-0238">DNA-binding</keyword>
<evidence type="ECO:0000256" key="2">
    <source>
        <dbReference type="ARBA" id="ARBA00023125"/>
    </source>
</evidence>
<evidence type="ECO:0000256" key="3">
    <source>
        <dbReference type="ARBA" id="ARBA00023163"/>
    </source>
</evidence>
<dbReference type="Gene3D" id="1.10.10.10">
    <property type="entry name" value="Winged helix-like DNA-binding domain superfamily/Winged helix DNA-binding domain"/>
    <property type="match status" value="1"/>
</dbReference>
<accession>A0ABT5X113</accession>
<dbReference type="Pfam" id="PF01638">
    <property type="entry name" value="HxlR"/>
    <property type="match status" value="1"/>
</dbReference>
<sequence length="118" mass="13531">MKKTYTIAVEATLDIIGGKWKPIIICHLRQGTLRTSELRRRIPKITQKMLTQQLRELEGDNIVSRTVYNQIPPKVEYALTEQGQSLGKLMSCMSEWGKKAINERIAAGEEIELLDEKF</sequence>
<dbReference type="PANTHER" id="PTHR33204">
    <property type="entry name" value="TRANSCRIPTIONAL REGULATOR, MARR FAMILY"/>
    <property type="match status" value="1"/>
</dbReference>
<dbReference type="SUPFAM" id="SSF46785">
    <property type="entry name" value="Winged helix' DNA-binding domain"/>
    <property type="match status" value="1"/>
</dbReference>
<evidence type="ECO:0000259" key="4">
    <source>
        <dbReference type="PROSITE" id="PS51118"/>
    </source>
</evidence>
<dbReference type="PANTHER" id="PTHR33204:SF29">
    <property type="entry name" value="TRANSCRIPTIONAL REGULATOR"/>
    <property type="match status" value="1"/>
</dbReference>
<comment type="caution">
    <text evidence="5">The sequence shown here is derived from an EMBL/GenBank/DDBJ whole genome shotgun (WGS) entry which is preliminary data.</text>
</comment>
<dbReference type="Proteomes" id="UP001147148">
    <property type="component" value="Unassembled WGS sequence"/>
</dbReference>
<feature type="domain" description="HTH hxlR-type" evidence="4">
    <location>
        <begin position="7"/>
        <end position="105"/>
    </location>
</feature>
<keyword evidence="3" id="KW-0804">Transcription</keyword>
<dbReference type="PROSITE" id="PS51118">
    <property type="entry name" value="HTH_HXLR"/>
    <property type="match status" value="1"/>
</dbReference>
<evidence type="ECO:0000313" key="6">
    <source>
        <dbReference type="Proteomes" id="UP001147148"/>
    </source>
</evidence>
<reference evidence="5" key="1">
    <citation type="submission" date="2022-10" db="EMBL/GenBank/DDBJ databases">
        <title>Vagococcus sp. isolated from poultry meat.</title>
        <authorList>
            <person name="Johansson P."/>
            <person name="Bjorkroth J."/>
        </authorList>
    </citation>
    <scope>NUCLEOTIDE SEQUENCE</scope>
    <source>
        <strain evidence="5">PNs007</strain>
    </source>
</reference>
<evidence type="ECO:0000256" key="1">
    <source>
        <dbReference type="ARBA" id="ARBA00023015"/>
    </source>
</evidence>
<dbReference type="RefSeq" id="WP_275471309.1">
    <property type="nucleotide sequence ID" value="NZ_JAPDSH010000003.1"/>
</dbReference>
<protein>
    <submittedName>
        <fullName evidence="5">Helix-turn-helix transcriptional regulator</fullName>
    </submittedName>
</protein>
<name>A0ABT5X113_9ENTE</name>
<dbReference type="EMBL" id="JAPDSH010000003">
    <property type="protein sequence ID" value="MDF0479679.1"/>
    <property type="molecule type" value="Genomic_DNA"/>
</dbReference>
<proteinExistence type="predicted"/>
<dbReference type="InterPro" id="IPR002577">
    <property type="entry name" value="HTH_HxlR"/>
</dbReference>